<dbReference type="GeneID" id="14921936"/>
<dbReference type="GO" id="GO:0004497">
    <property type="term" value="F:monooxygenase activity"/>
    <property type="evidence" value="ECO:0007669"/>
    <property type="project" value="UniProtKB-KW"/>
</dbReference>
<keyword evidence="3" id="KW-1185">Reference proteome</keyword>
<accession>L8H9G0</accession>
<dbReference type="EMBL" id="KB007908">
    <property type="protein sequence ID" value="ELR21061.1"/>
    <property type="molecule type" value="Genomic_DNA"/>
</dbReference>
<dbReference type="Pfam" id="PF03992">
    <property type="entry name" value="ABM"/>
    <property type="match status" value="1"/>
</dbReference>
<dbReference type="OMA" id="TPEPPYY"/>
<keyword evidence="2" id="KW-0503">Monooxygenase</keyword>
<dbReference type="InterPro" id="IPR052936">
    <property type="entry name" value="Jasmonate_Hydroxylase-like"/>
</dbReference>
<dbReference type="Gene3D" id="3.30.70.100">
    <property type="match status" value="1"/>
</dbReference>
<protein>
    <submittedName>
        <fullName evidence="2">Antibiotic biosynthesis monooxygenase</fullName>
    </submittedName>
</protein>
<dbReference type="RefSeq" id="XP_004344804.1">
    <property type="nucleotide sequence ID" value="XM_004344754.1"/>
</dbReference>
<organism evidence="2 3">
    <name type="scientific">Acanthamoeba castellanii (strain ATCC 30010 / Neff)</name>
    <dbReference type="NCBI Taxonomy" id="1257118"/>
    <lineage>
        <taxon>Eukaryota</taxon>
        <taxon>Amoebozoa</taxon>
        <taxon>Discosea</taxon>
        <taxon>Longamoebia</taxon>
        <taxon>Centramoebida</taxon>
        <taxon>Acanthamoebidae</taxon>
        <taxon>Acanthamoeba</taxon>
    </lineage>
</organism>
<dbReference type="OrthoDB" id="10263341at2759"/>
<dbReference type="PANTHER" id="PTHR37811">
    <property type="entry name" value="BLL5343 PROTEIN"/>
    <property type="match status" value="1"/>
</dbReference>
<dbReference type="InterPro" id="IPR011008">
    <property type="entry name" value="Dimeric_a/b-barrel"/>
</dbReference>
<evidence type="ECO:0000313" key="3">
    <source>
        <dbReference type="Proteomes" id="UP000011083"/>
    </source>
</evidence>
<dbReference type="PROSITE" id="PS51725">
    <property type="entry name" value="ABM"/>
    <property type="match status" value="1"/>
</dbReference>
<dbReference type="AlphaFoldDB" id="L8H9G0"/>
<proteinExistence type="predicted"/>
<dbReference type="VEuPathDB" id="AmoebaDB:ACA1_282250"/>
<dbReference type="InterPro" id="IPR007138">
    <property type="entry name" value="ABM_dom"/>
</dbReference>
<keyword evidence="2" id="KW-0560">Oxidoreductase</keyword>
<name>L8H9G0_ACACF</name>
<sequence length="126" mass="13958">MDKTQQEGGIANTPEPPYYAVVFTSVRSDQDPQGYAVTADRMVELARQQPGFLGVESVREGGVHGLGVTVSYWRDLASIGAWKAVGEHRLAQQHGRAKWYQAFTTRIARVERDYSFITSPANSAKL</sequence>
<dbReference type="KEGG" id="acan:ACA1_282250"/>
<dbReference type="PANTHER" id="PTHR37811:SF2">
    <property type="entry name" value="ABM DOMAIN-CONTAINING PROTEIN"/>
    <property type="match status" value="1"/>
</dbReference>
<gene>
    <name evidence="2" type="ORF">ACA1_282250</name>
</gene>
<dbReference type="SUPFAM" id="SSF54909">
    <property type="entry name" value="Dimeric alpha+beta barrel"/>
    <property type="match status" value="1"/>
</dbReference>
<evidence type="ECO:0000313" key="2">
    <source>
        <dbReference type="EMBL" id="ELR21061.1"/>
    </source>
</evidence>
<evidence type="ECO:0000259" key="1">
    <source>
        <dbReference type="PROSITE" id="PS51725"/>
    </source>
</evidence>
<feature type="domain" description="ABM" evidence="1">
    <location>
        <begin position="18"/>
        <end position="107"/>
    </location>
</feature>
<dbReference type="Proteomes" id="UP000011083">
    <property type="component" value="Unassembled WGS sequence"/>
</dbReference>
<reference evidence="2 3" key="1">
    <citation type="journal article" date="2013" name="Genome Biol.">
        <title>Genome of Acanthamoeba castellanii highlights extensive lateral gene transfer and early evolution of tyrosine kinase signaling.</title>
        <authorList>
            <person name="Clarke M."/>
            <person name="Lohan A.J."/>
            <person name="Liu B."/>
            <person name="Lagkouvardos I."/>
            <person name="Roy S."/>
            <person name="Zafar N."/>
            <person name="Bertelli C."/>
            <person name="Schilde C."/>
            <person name="Kianianmomeni A."/>
            <person name="Burglin T.R."/>
            <person name="Frech C."/>
            <person name="Turcotte B."/>
            <person name="Kopec K.O."/>
            <person name="Synnott J.M."/>
            <person name="Choo C."/>
            <person name="Paponov I."/>
            <person name="Finkler A."/>
            <person name="Soon Heng Tan C."/>
            <person name="Hutchins A.P."/>
            <person name="Weinmeier T."/>
            <person name="Rattei T."/>
            <person name="Chu J.S."/>
            <person name="Gimenez G."/>
            <person name="Irimia M."/>
            <person name="Rigden D.J."/>
            <person name="Fitzpatrick D.A."/>
            <person name="Lorenzo-Morales J."/>
            <person name="Bateman A."/>
            <person name="Chiu C.H."/>
            <person name="Tang P."/>
            <person name="Hegemann P."/>
            <person name="Fromm H."/>
            <person name="Raoult D."/>
            <person name="Greub G."/>
            <person name="Miranda-Saavedra D."/>
            <person name="Chen N."/>
            <person name="Nash P."/>
            <person name="Ginger M.L."/>
            <person name="Horn M."/>
            <person name="Schaap P."/>
            <person name="Caler L."/>
            <person name="Loftus B."/>
        </authorList>
    </citation>
    <scope>NUCLEOTIDE SEQUENCE [LARGE SCALE GENOMIC DNA]</scope>
    <source>
        <strain evidence="2 3">Neff</strain>
    </source>
</reference>